<feature type="compositionally biased region" description="Polar residues" evidence="1">
    <location>
        <begin position="1"/>
        <end position="17"/>
    </location>
</feature>
<feature type="compositionally biased region" description="Basic and acidic residues" evidence="1">
    <location>
        <begin position="258"/>
        <end position="268"/>
    </location>
</feature>
<feature type="compositionally biased region" description="Basic and acidic residues" evidence="1">
    <location>
        <begin position="281"/>
        <end position="292"/>
    </location>
</feature>
<keyword evidence="4" id="KW-1185">Reference proteome</keyword>
<name>A0AAN9FPA7_CLITE</name>
<dbReference type="SMART" id="SM00343">
    <property type="entry name" value="ZnF_C2HC"/>
    <property type="match status" value="2"/>
</dbReference>
<feature type="compositionally biased region" description="Polar residues" evidence="1">
    <location>
        <begin position="586"/>
        <end position="603"/>
    </location>
</feature>
<reference evidence="3 4" key="1">
    <citation type="submission" date="2024-01" db="EMBL/GenBank/DDBJ databases">
        <title>The genomes of 5 underutilized Papilionoideae crops provide insights into root nodulation and disease resistance.</title>
        <authorList>
            <person name="Yuan L."/>
        </authorList>
    </citation>
    <scope>NUCLEOTIDE SEQUENCE [LARGE SCALE GENOMIC DNA]</scope>
    <source>
        <strain evidence="3">LY-2023</strain>
        <tissue evidence="3">Leaf</tissue>
    </source>
</reference>
<feature type="region of interest" description="Disordered" evidence="1">
    <location>
        <begin position="476"/>
        <end position="631"/>
    </location>
</feature>
<feature type="region of interest" description="Disordered" evidence="1">
    <location>
        <begin position="1"/>
        <end position="386"/>
    </location>
</feature>
<dbReference type="SUPFAM" id="SSF57756">
    <property type="entry name" value="Retrovirus zinc finger-like domains"/>
    <property type="match status" value="1"/>
</dbReference>
<feature type="compositionally biased region" description="Basic and acidic residues" evidence="1">
    <location>
        <begin position="620"/>
        <end position="630"/>
    </location>
</feature>
<sequence length="878" mass="98015">MALTDSNIPSEISNPKNLTAEECLQTLASPEQGSGSSRKRKRKRKKDKNNESIDHPQVQVCPKPLEHITPISIVPQQQKPETTAQNRQPIPQEKNKSVHESPQPEIPNPAISVGLEPNVTREKGVQIGDGYVDQCPKTEPMVPENKNGVEPNEDASGNPLSDRTLPKDRTPKKKSRRKEKNVLLRQGAELEPKEVNNAGNPVKCNLVNPETKDGTENVVEVEPNDDTAGDHESNQTPSEDIPRKKKRRNKKKNVMKQEGVELESKEVNNVEQPQQSDLVDPEMKNEIKKGVEPDEDAAGNPVAHQMPPEDSPRTKKRKSEKKHLLEQQGGEQESKEVNSVEQPQQCNLLDPEMKNEMNKRAESNEDTAGKAVAHQTPPEDTSRKNKWKNVMEQQVAEVESMEVNNVEHPQQCIQVDPEIKNEMKNGAELGPEINNVEHPQQCFQLDQEMQNVTKNGAELGPEVNNVEQSQQCNLVDTEMKNEMEKGAEQNEGTARKLVAQQTPPADSPRKRKRNRNRKGKNMVEKQGVELDAKEVNNVEQPHQMKNVMENGAEPNEDTAENPVADQTPSGDTPRKRKKKRKKKNVMEQQGAEQESTKVNNVEHPQQHILVSSEVMNEMKNGAELEPKEVNNVELSQQCNLVDPEIKNEMKNRAEPNEDAAGLAVAHQTPPADTPGKKKRKRKGRNVLKQQGAELESKEVNNVEQPQQGNLVVPEMTNEMKRGEEPNEDTAGQAVTQQTPPEDTPRKRGRKRKRKKNVVKQLEADPKFPIGQIPPVDPALKSEAPAYEEICFFCGEIGHSLGKCVVSRAGGGRFAKCLFCYEHGHFSFNCPRNGRGIDPEVVAANDICIHTICINKSGAQNENDGGRLCDNPNDNQFGG</sequence>
<feature type="compositionally biased region" description="Basic and acidic residues" evidence="1">
    <location>
        <begin position="521"/>
        <end position="536"/>
    </location>
</feature>
<feature type="compositionally biased region" description="Basic residues" evidence="1">
    <location>
        <begin position="746"/>
        <end position="757"/>
    </location>
</feature>
<feature type="compositionally biased region" description="Polar residues" evidence="1">
    <location>
        <begin position="26"/>
        <end position="36"/>
    </location>
</feature>
<feature type="domain" description="CCHC-type" evidence="2">
    <location>
        <begin position="815"/>
        <end position="831"/>
    </location>
</feature>
<gene>
    <name evidence="3" type="ORF">RJT34_25011</name>
</gene>
<evidence type="ECO:0000259" key="2">
    <source>
        <dbReference type="SMART" id="SM00343"/>
    </source>
</evidence>
<accession>A0AAN9FPA7</accession>
<feature type="compositionally biased region" description="Basic and acidic residues" evidence="1">
    <location>
        <begin position="477"/>
        <end position="488"/>
    </location>
</feature>
<dbReference type="Gene3D" id="4.10.60.10">
    <property type="entry name" value="Zinc finger, CCHC-type"/>
    <property type="match status" value="1"/>
</dbReference>
<feature type="domain" description="CCHC-type" evidence="2">
    <location>
        <begin position="789"/>
        <end position="805"/>
    </location>
</feature>
<feature type="compositionally biased region" description="Basic residues" evidence="1">
    <location>
        <begin position="243"/>
        <end position="254"/>
    </location>
</feature>
<dbReference type="PANTHER" id="PTHR47798">
    <property type="entry name" value="OS04G0555800 PROTEIN"/>
    <property type="match status" value="1"/>
</dbReference>
<protein>
    <recommendedName>
        <fullName evidence="2">CCHC-type domain-containing protein</fullName>
    </recommendedName>
</protein>
<dbReference type="Proteomes" id="UP001359559">
    <property type="component" value="Unassembled WGS sequence"/>
</dbReference>
<dbReference type="InterPro" id="IPR036875">
    <property type="entry name" value="Znf_CCHC_sf"/>
</dbReference>
<comment type="caution">
    <text evidence="3">The sequence shown here is derived from an EMBL/GenBank/DDBJ whole genome shotgun (WGS) entry which is preliminary data.</text>
</comment>
<feature type="compositionally biased region" description="Basic residues" evidence="1">
    <location>
        <begin position="170"/>
        <end position="179"/>
    </location>
</feature>
<dbReference type="InterPro" id="IPR001878">
    <property type="entry name" value="Znf_CCHC"/>
</dbReference>
<dbReference type="PANTHER" id="PTHR47798:SF2">
    <property type="entry name" value="CCHC-TYPE DOMAIN-CONTAINING PROTEIN"/>
    <property type="match status" value="1"/>
</dbReference>
<organism evidence="3 4">
    <name type="scientific">Clitoria ternatea</name>
    <name type="common">Butterfly pea</name>
    <dbReference type="NCBI Taxonomy" id="43366"/>
    <lineage>
        <taxon>Eukaryota</taxon>
        <taxon>Viridiplantae</taxon>
        <taxon>Streptophyta</taxon>
        <taxon>Embryophyta</taxon>
        <taxon>Tracheophyta</taxon>
        <taxon>Spermatophyta</taxon>
        <taxon>Magnoliopsida</taxon>
        <taxon>eudicotyledons</taxon>
        <taxon>Gunneridae</taxon>
        <taxon>Pentapetalae</taxon>
        <taxon>rosids</taxon>
        <taxon>fabids</taxon>
        <taxon>Fabales</taxon>
        <taxon>Fabaceae</taxon>
        <taxon>Papilionoideae</taxon>
        <taxon>50 kb inversion clade</taxon>
        <taxon>NPAAA clade</taxon>
        <taxon>indigoferoid/millettioid clade</taxon>
        <taxon>Phaseoleae</taxon>
        <taxon>Clitoria</taxon>
    </lineage>
</organism>
<feature type="compositionally biased region" description="Basic and acidic residues" evidence="1">
    <location>
        <begin position="351"/>
        <end position="363"/>
    </location>
</feature>
<dbReference type="GO" id="GO:0008270">
    <property type="term" value="F:zinc ion binding"/>
    <property type="evidence" value="ECO:0007669"/>
    <property type="project" value="InterPro"/>
</dbReference>
<feature type="compositionally biased region" description="Basic residues" evidence="1">
    <location>
        <begin position="509"/>
        <end position="520"/>
    </location>
</feature>
<evidence type="ECO:0000313" key="3">
    <source>
        <dbReference type="EMBL" id="KAK7279950.1"/>
    </source>
</evidence>
<feature type="compositionally biased region" description="Basic residues" evidence="1">
    <location>
        <begin position="676"/>
        <end position="685"/>
    </location>
</feature>
<feature type="compositionally biased region" description="Basic residues" evidence="1">
    <location>
        <begin position="37"/>
        <end position="47"/>
    </location>
</feature>
<dbReference type="AlphaFoldDB" id="A0AAN9FPA7"/>
<feature type="compositionally biased region" description="Polar residues" evidence="1">
    <location>
        <begin position="74"/>
        <end position="89"/>
    </location>
</feature>
<evidence type="ECO:0000256" key="1">
    <source>
        <dbReference type="SAM" id="MobiDB-lite"/>
    </source>
</evidence>
<dbReference type="GO" id="GO:0003676">
    <property type="term" value="F:nucleic acid binding"/>
    <property type="evidence" value="ECO:0007669"/>
    <property type="project" value="InterPro"/>
</dbReference>
<proteinExistence type="predicted"/>
<evidence type="ECO:0000313" key="4">
    <source>
        <dbReference type="Proteomes" id="UP001359559"/>
    </source>
</evidence>
<dbReference type="EMBL" id="JAYKXN010000006">
    <property type="protein sequence ID" value="KAK7279950.1"/>
    <property type="molecule type" value="Genomic_DNA"/>
</dbReference>
<feature type="compositionally biased region" description="Basic residues" evidence="1">
    <location>
        <begin position="574"/>
        <end position="583"/>
    </location>
</feature>
<feature type="region of interest" description="Disordered" evidence="1">
    <location>
        <begin position="648"/>
        <end position="763"/>
    </location>
</feature>